<dbReference type="Gene3D" id="1.20.1560.10">
    <property type="entry name" value="ABC transporter type 1, transmembrane domain"/>
    <property type="match status" value="1"/>
</dbReference>
<evidence type="ECO:0000313" key="12">
    <source>
        <dbReference type="EMBL" id="SPF47800.1"/>
    </source>
</evidence>
<dbReference type="EMBL" id="OMOF01000330">
    <property type="protein sequence ID" value="SPF47800.1"/>
    <property type="molecule type" value="Genomic_DNA"/>
</dbReference>
<evidence type="ECO:0000256" key="6">
    <source>
        <dbReference type="ARBA" id="ARBA00022840"/>
    </source>
</evidence>
<feature type="transmembrane region" description="Helical" evidence="9">
    <location>
        <begin position="282"/>
        <end position="303"/>
    </location>
</feature>
<keyword evidence="7 9" id="KW-1133">Transmembrane helix</keyword>
<dbReference type="InterPro" id="IPR017871">
    <property type="entry name" value="ABC_transporter-like_CS"/>
</dbReference>
<dbReference type="Proteomes" id="UP000238916">
    <property type="component" value="Unassembled WGS sequence"/>
</dbReference>
<keyword evidence="2" id="KW-0813">Transport</keyword>
<gene>
    <name evidence="12" type="ORF">SBF1_3960006</name>
</gene>
<dbReference type="AlphaFoldDB" id="A0A2U3L7K4"/>
<dbReference type="Pfam" id="PF00664">
    <property type="entry name" value="ABC_membrane"/>
    <property type="match status" value="1"/>
</dbReference>
<feature type="transmembrane region" description="Helical" evidence="9">
    <location>
        <begin position="91"/>
        <end position="112"/>
    </location>
</feature>
<evidence type="ECO:0000256" key="4">
    <source>
        <dbReference type="ARBA" id="ARBA00022692"/>
    </source>
</evidence>
<dbReference type="InterPro" id="IPR011527">
    <property type="entry name" value="ABC1_TM_dom"/>
</dbReference>
<evidence type="ECO:0000256" key="5">
    <source>
        <dbReference type="ARBA" id="ARBA00022741"/>
    </source>
</evidence>
<keyword evidence="6" id="KW-0067">ATP-binding</keyword>
<dbReference type="PROSITE" id="PS50929">
    <property type="entry name" value="ABC_TM1F"/>
    <property type="match status" value="1"/>
</dbReference>
<dbReference type="SMART" id="SM00382">
    <property type="entry name" value="AAA"/>
    <property type="match status" value="1"/>
</dbReference>
<sequence>MSEKKPAAIPMGRPEIGLAGPKAKDAKKTIRTLSEYLKPYKHQLILVMTFAFFSTIFSIVGPKLLGKVTTKLVEGLLAYYGHTGLLTDFDYMGRIIVLLIILYLISSACSYAQSYIMSKVSMDVTYKLRKNISEKMNRIPLNYYDTRTHGEVLSRITNDVDMVSQTLNQSLTQIITSVTSVIGVLAMMLSISIIMTVAALIVIPLSLVIVGIIVKRSQIFFKGQQESISELNGHIEEMYGGHTIVQAFNGEQESVDLFDAINDKLYNSAWKSQFISGMMQPIMMFVGNIGYVVISIIGGYLAVKKMVDIGDIQAFIQYMRSFTQPIAQLATISSNLQSTVAAAERVFEFLEEGEETPEQALGSKVRFSGKVSFQNVHFGYTKDKIIINNFSAEIKSGQKVAIVGPTGAGKTTIVKLLMRFYDISSGKILLDNTNIFDLTRNDLRATFGMVLQETWLYNASIIENIRYGTFQATDDQVIEAAKSAQCHEFISSLPGGYNMILNEEASNISQGQKQLFTIARVLLSNPDILILDEATSSVDTRTEILIQKAMEALMSNRTSFVIAHRLSTIKDSDLILVMKDGDILEQGNHTELLSKNGVYAGLYNSQFSEEAE</sequence>
<evidence type="ECO:0000259" key="10">
    <source>
        <dbReference type="PROSITE" id="PS50893"/>
    </source>
</evidence>
<keyword evidence="4 9" id="KW-0812">Transmembrane</keyword>
<evidence type="ECO:0000256" key="8">
    <source>
        <dbReference type="ARBA" id="ARBA00023136"/>
    </source>
</evidence>
<feature type="transmembrane region" description="Helical" evidence="9">
    <location>
        <begin position="44"/>
        <end position="65"/>
    </location>
</feature>
<dbReference type="InterPro" id="IPR027417">
    <property type="entry name" value="P-loop_NTPase"/>
</dbReference>
<reference evidence="13" key="1">
    <citation type="submission" date="2018-02" db="EMBL/GenBank/DDBJ databases">
        <authorList>
            <person name="Hausmann B."/>
        </authorList>
    </citation>
    <scope>NUCLEOTIDE SEQUENCE [LARGE SCALE GENOMIC DNA]</scope>
    <source>
        <strain evidence="13">Peat soil MAG SbF1</strain>
    </source>
</reference>
<dbReference type="PROSITE" id="PS50893">
    <property type="entry name" value="ABC_TRANSPORTER_2"/>
    <property type="match status" value="1"/>
</dbReference>
<evidence type="ECO:0008006" key="14">
    <source>
        <dbReference type="Google" id="ProtNLM"/>
    </source>
</evidence>
<keyword evidence="3" id="KW-1003">Cell membrane</keyword>
<dbReference type="InterPro" id="IPR036640">
    <property type="entry name" value="ABC1_TM_sf"/>
</dbReference>
<feature type="domain" description="ABC transmembrane type-1" evidence="11">
    <location>
        <begin position="45"/>
        <end position="338"/>
    </location>
</feature>
<dbReference type="CDD" id="cd03254">
    <property type="entry name" value="ABCC_Glucan_exporter_like"/>
    <property type="match status" value="1"/>
</dbReference>
<dbReference type="PANTHER" id="PTHR43394:SF1">
    <property type="entry name" value="ATP-BINDING CASSETTE SUB-FAMILY B MEMBER 10, MITOCHONDRIAL"/>
    <property type="match status" value="1"/>
</dbReference>
<evidence type="ECO:0000256" key="3">
    <source>
        <dbReference type="ARBA" id="ARBA00022475"/>
    </source>
</evidence>
<dbReference type="SUPFAM" id="SSF90123">
    <property type="entry name" value="ABC transporter transmembrane region"/>
    <property type="match status" value="1"/>
</dbReference>
<evidence type="ECO:0000256" key="7">
    <source>
        <dbReference type="ARBA" id="ARBA00022989"/>
    </source>
</evidence>
<dbReference type="OrthoDB" id="9771903at2"/>
<dbReference type="SUPFAM" id="SSF52540">
    <property type="entry name" value="P-loop containing nucleoside triphosphate hydrolases"/>
    <property type="match status" value="1"/>
</dbReference>
<protein>
    <recommendedName>
        <fullName evidence="14">ABC-type multidrug transport system, ATPase and permease component</fullName>
    </recommendedName>
</protein>
<evidence type="ECO:0000256" key="2">
    <source>
        <dbReference type="ARBA" id="ARBA00022448"/>
    </source>
</evidence>
<name>A0A2U3L7K4_9FIRM</name>
<dbReference type="InterPro" id="IPR003439">
    <property type="entry name" value="ABC_transporter-like_ATP-bd"/>
</dbReference>
<evidence type="ECO:0000256" key="1">
    <source>
        <dbReference type="ARBA" id="ARBA00004651"/>
    </source>
</evidence>
<keyword evidence="5" id="KW-0547">Nucleotide-binding</keyword>
<dbReference type="GO" id="GO:0005524">
    <property type="term" value="F:ATP binding"/>
    <property type="evidence" value="ECO:0007669"/>
    <property type="project" value="UniProtKB-KW"/>
</dbReference>
<dbReference type="CDD" id="cd18547">
    <property type="entry name" value="ABC_6TM_Tm288_like"/>
    <property type="match status" value="1"/>
</dbReference>
<dbReference type="GO" id="GO:0015421">
    <property type="term" value="F:ABC-type oligopeptide transporter activity"/>
    <property type="evidence" value="ECO:0007669"/>
    <property type="project" value="TreeGrafter"/>
</dbReference>
<dbReference type="FunFam" id="1.20.1560.10:FF:000011">
    <property type="entry name" value="Multidrug ABC transporter ATP-binding protein"/>
    <property type="match status" value="1"/>
</dbReference>
<dbReference type="InterPro" id="IPR003593">
    <property type="entry name" value="AAA+_ATPase"/>
</dbReference>
<feature type="transmembrane region" description="Helical" evidence="9">
    <location>
        <begin position="197"/>
        <end position="214"/>
    </location>
</feature>
<keyword evidence="8 9" id="KW-0472">Membrane</keyword>
<feature type="domain" description="ABC transporter" evidence="10">
    <location>
        <begin position="371"/>
        <end position="605"/>
    </location>
</feature>
<evidence type="ECO:0000259" key="11">
    <source>
        <dbReference type="PROSITE" id="PS50929"/>
    </source>
</evidence>
<comment type="subcellular location">
    <subcellularLocation>
        <location evidence="1">Cell membrane</location>
        <topology evidence="1">Multi-pass membrane protein</topology>
    </subcellularLocation>
</comment>
<proteinExistence type="predicted"/>
<dbReference type="Pfam" id="PF00005">
    <property type="entry name" value="ABC_tran"/>
    <property type="match status" value="1"/>
</dbReference>
<dbReference type="GO" id="GO:0016887">
    <property type="term" value="F:ATP hydrolysis activity"/>
    <property type="evidence" value="ECO:0007669"/>
    <property type="project" value="InterPro"/>
</dbReference>
<organism evidence="12 13">
    <name type="scientific">Candidatus Desulfosporosinus infrequens</name>
    <dbReference type="NCBI Taxonomy" id="2043169"/>
    <lineage>
        <taxon>Bacteria</taxon>
        <taxon>Bacillati</taxon>
        <taxon>Bacillota</taxon>
        <taxon>Clostridia</taxon>
        <taxon>Eubacteriales</taxon>
        <taxon>Desulfitobacteriaceae</taxon>
        <taxon>Desulfosporosinus</taxon>
    </lineage>
</organism>
<dbReference type="FunFam" id="3.40.50.300:FF:000287">
    <property type="entry name" value="Multidrug ABC transporter ATP-binding protein"/>
    <property type="match status" value="1"/>
</dbReference>
<dbReference type="PANTHER" id="PTHR43394">
    <property type="entry name" value="ATP-DEPENDENT PERMEASE MDL1, MITOCHONDRIAL"/>
    <property type="match status" value="1"/>
</dbReference>
<dbReference type="Gene3D" id="3.40.50.300">
    <property type="entry name" value="P-loop containing nucleotide triphosphate hydrolases"/>
    <property type="match status" value="1"/>
</dbReference>
<dbReference type="InterPro" id="IPR039421">
    <property type="entry name" value="Type_1_exporter"/>
</dbReference>
<evidence type="ECO:0000256" key="9">
    <source>
        <dbReference type="SAM" id="Phobius"/>
    </source>
</evidence>
<dbReference type="PROSITE" id="PS00211">
    <property type="entry name" value="ABC_TRANSPORTER_1"/>
    <property type="match status" value="1"/>
</dbReference>
<dbReference type="GO" id="GO:0005886">
    <property type="term" value="C:plasma membrane"/>
    <property type="evidence" value="ECO:0007669"/>
    <property type="project" value="UniProtKB-SubCell"/>
</dbReference>
<evidence type="ECO:0000313" key="13">
    <source>
        <dbReference type="Proteomes" id="UP000238916"/>
    </source>
</evidence>
<accession>A0A2U3L7K4</accession>